<comment type="caution">
    <text evidence="1">The sequence shown here is derived from an EMBL/GenBank/DDBJ whole genome shotgun (WGS) entry which is preliminary data.</text>
</comment>
<evidence type="ECO:0000313" key="2">
    <source>
        <dbReference type="Proteomes" id="UP000827976"/>
    </source>
</evidence>
<organism evidence="1 2">
    <name type="scientific">Dioscorea alata</name>
    <name type="common">Purple yam</name>
    <dbReference type="NCBI Taxonomy" id="55571"/>
    <lineage>
        <taxon>Eukaryota</taxon>
        <taxon>Viridiplantae</taxon>
        <taxon>Streptophyta</taxon>
        <taxon>Embryophyta</taxon>
        <taxon>Tracheophyta</taxon>
        <taxon>Spermatophyta</taxon>
        <taxon>Magnoliopsida</taxon>
        <taxon>Liliopsida</taxon>
        <taxon>Dioscoreales</taxon>
        <taxon>Dioscoreaceae</taxon>
        <taxon>Dioscorea</taxon>
    </lineage>
</organism>
<name>A0ACB7WMG8_DIOAL</name>
<evidence type="ECO:0000313" key="1">
    <source>
        <dbReference type="EMBL" id="KAH7689113.1"/>
    </source>
</evidence>
<gene>
    <name evidence="1" type="ORF">IHE45_03G075200</name>
</gene>
<keyword evidence="2" id="KW-1185">Reference proteome</keyword>
<dbReference type="EMBL" id="CM037013">
    <property type="protein sequence ID" value="KAH7689113.1"/>
    <property type="molecule type" value="Genomic_DNA"/>
</dbReference>
<sequence>MNLNIITWNVRGLGRPNKRFLVKNFFDLHQADVCCIQESKLAYLTQSIWREIGEGRLNSFNHIPARGSSGGIIIGWNSSTRKGRVVFSGSFCLTVEFTNLVDNSVWWCTSVYGPNLSHLKQSFWDEISAFGTDHP</sequence>
<protein>
    <submittedName>
        <fullName evidence="1">DNase I-like protein</fullName>
    </submittedName>
</protein>
<reference evidence="2" key="1">
    <citation type="journal article" date="2022" name="Nat. Commun.">
        <title>Chromosome evolution and the genetic basis of agronomically important traits in greater yam.</title>
        <authorList>
            <person name="Bredeson J.V."/>
            <person name="Lyons J.B."/>
            <person name="Oniyinde I.O."/>
            <person name="Okereke N.R."/>
            <person name="Kolade O."/>
            <person name="Nnabue I."/>
            <person name="Nwadili C.O."/>
            <person name="Hribova E."/>
            <person name="Parker M."/>
            <person name="Nwogha J."/>
            <person name="Shu S."/>
            <person name="Carlson J."/>
            <person name="Kariba R."/>
            <person name="Muthemba S."/>
            <person name="Knop K."/>
            <person name="Barton G.J."/>
            <person name="Sherwood A.V."/>
            <person name="Lopez-Montes A."/>
            <person name="Asiedu R."/>
            <person name="Jamnadass R."/>
            <person name="Muchugi A."/>
            <person name="Goodstein D."/>
            <person name="Egesi C.N."/>
            <person name="Featherston J."/>
            <person name="Asfaw A."/>
            <person name="Simpson G.G."/>
            <person name="Dolezel J."/>
            <person name="Hendre P.S."/>
            <person name="Van Deynze A."/>
            <person name="Kumar P.L."/>
            <person name="Obidiegwu J.E."/>
            <person name="Bhattacharjee R."/>
            <person name="Rokhsar D.S."/>
        </authorList>
    </citation>
    <scope>NUCLEOTIDE SEQUENCE [LARGE SCALE GENOMIC DNA]</scope>
    <source>
        <strain evidence="2">cv. TDa95/00328</strain>
    </source>
</reference>
<proteinExistence type="predicted"/>
<accession>A0ACB7WMG8</accession>
<dbReference type="Proteomes" id="UP000827976">
    <property type="component" value="Chromosome 3"/>
</dbReference>